<keyword evidence="5" id="KW-0862">Zinc</keyword>
<dbReference type="EMBL" id="CAJJDP010000010">
    <property type="protein sequence ID" value="CAD8140539.1"/>
    <property type="molecule type" value="Genomic_DNA"/>
</dbReference>
<evidence type="ECO:0000259" key="12">
    <source>
        <dbReference type="PROSITE" id="PS50089"/>
    </source>
</evidence>
<keyword evidence="3" id="KW-0479">Metal-binding</keyword>
<keyword evidence="11" id="KW-0732">Signal</keyword>
<evidence type="ECO:0000256" key="2">
    <source>
        <dbReference type="ARBA" id="ARBA00022692"/>
    </source>
</evidence>
<dbReference type="GO" id="GO:0016020">
    <property type="term" value="C:membrane"/>
    <property type="evidence" value="ECO:0007669"/>
    <property type="project" value="UniProtKB-SubCell"/>
</dbReference>
<sequence length="439" mass="49916">MKNTFALALLLLITFEVSCFQVSTTEEKPSFKLAFPMTTSANTTFEIDFSNSSFEYYAVELMQTSPGIADIVFLYMESQPPYVKDGELNYDDMDYDSYAQKKREHFLLVPISLSKAYFTILTNISISYDIIVSGSHEKLCPKRCNQNGQCINGECKCIKPFIGRDCSIRAMEIEKDSMLGIGGPEESFYFFYEQDGSQKLRLEISTDQMASVYAYLLVPDLVYLPTPSVYNQGANITNGYPFSVMIDQRNRRKDDDDYDDDGQVESIPDKLVLLVQGSSFYIKLDAISDDSSKKSRLIIIIVCSIGGSLLLCLIGFCSRRAYLKRQREKQTPATPNIDLEIKEKELEIPAYQEQTQKPYNDALEIISNKDLQDGQDNCGICLESLKTAKVICKIQCNHVFHGSCIETWLQKNSYCPFCRFDLKTKAIKEDNDEQLIPEL</sequence>
<dbReference type="CDD" id="cd16454">
    <property type="entry name" value="RING-H2_PA-TM-RING"/>
    <property type="match status" value="1"/>
</dbReference>
<dbReference type="OrthoDB" id="4348522at2759"/>
<evidence type="ECO:0000256" key="11">
    <source>
        <dbReference type="SAM" id="SignalP"/>
    </source>
</evidence>
<dbReference type="OMA" id="PFIGRDC"/>
<dbReference type="InterPro" id="IPR001841">
    <property type="entry name" value="Znf_RING"/>
</dbReference>
<keyword evidence="6 10" id="KW-1133">Transmembrane helix</keyword>
<dbReference type="Proteomes" id="UP000683925">
    <property type="component" value="Unassembled WGS sequence"/>
</dbReference>
<comment type="caution">
    <text evidence="13">The sequence shown here is derived from an EMBL/GenBank/DDBJ whole genome shotgun (WGS) entry which is preliminary data.</text>
</comment>
<feature type="signal peptide" evidence="11">
    <location>
        <begin position="1"/>
        <end position="19"/>
    </location>
</feature>
<evidence type="ECO:0000313" key="14">
    <source>
        <dbReference type="Proteomes" id="UP000683925"/>
    </source>
</evidence>
<name>A0A8S1SMP5_PAROT</name>
<reference evidence="13" key="1">
    <citation type="submission" date="2021-01" db="EMBL/GenBank/DDBJ databases">
        <authorList>
            <consortium name="Genoscope - CEA"/>
            <person name="William W."/>
        </authorList>
    </citation>
    <scope>NUCLEOTIDE SEQUENCE</scope>
</reference>
<evidence type="ECO:0000256" key="8">
    <source>
        <dbReference type="ARBA" id="ARBA00023180"/>
    </source>
</evidence>
<keyword evidence="8" id="KW-0325">Glycoprotein</keyword>
<organism evidence="13 14">
    <name type="scientific">Paramecium octaurelia</name>
    <dbReference type="NCBI Taxonomy" id="43137"/>
    <lineage>
        <taxon>Eukaryota</taxon>
        <taxon>Sar</taxon>
        <taxon>Alveolata</taxon>
        <taxon>Ciliophora</taxon>
        <taxon>Intramacronucleata</taxon>
        <taxon>Oligohymenophorea</taxon>
        <taxon>Peniculida</taxon>
        <taxon>Parameciidae</taxon>
        <taxon>Paramecium</taxon>
    </lineage>
</organism>
<dbReference type="FunFam" id="2.10.25.10:FF:000001">
    <property type="entry name" value="Tenascin C"/>
    <property type="match status" value="1"/>
</dbReference>
<dbReference type="SMART" id="SM00184">
    <property type="entry name" value="RING"/>
    <property type="match status" value="1"/>
</dbReference>
<feature type="chain" id="PRO_5035739152" description="RING-type domain-containing protein" evidence="11">
    <location>
        <begin position="20"/>
        <end position="439"/>
    </location>
</feature>
<evidence type="ECO:0000256" key="6">
    <source>
        <dbReference type="ARBA" id="ARBA00022989"/>
    </source>
</evidence>
<keyword evidence="4 9" id="KW-0863">Zinc-finger</keyword>
<dbReference type="PROSITE" id="PS50089">
    <property type="entry name" value="ZF_RING_2"/>
    <property type="match status" value="1"/>
</dbReference>
<keyword evidence="14" id="KW-1185">Reference proteome</keyword>
<feature type="domain" description="RING-type" evidence="12">
    <location>
        <begin position="378"/>
        <end position="419"/>
    </location>
</feature>
<evidence type="ECO:0000256" key="7">
    <source>
        <dbReference type="ARBA" id="ARBA00023136"/>
    </source>
</evidence>
<dbReference type="FunFam" id="3.30.40.10:FF:000781">
    <property type="entry name" value="Uncharacterized protein"/>
    <property type="match status" value="1"/>
</dbReference>
<keyword evidence="2 10" id="KW-0812">Transmembrane</keyword>
<evidence type="ECO:0000256" key="5">
    <source>
        <dbReference type="ARBA" id="ARBA00022833"/>
    </source>
</evidence>
<accession>A0A8S1SMP5</accession>
<evidence type="ECO:0000256" key="3">
    <source>
        <dbReference type="ARBA" id="ARBA00022723"/>
    </source>
</evidence>
<protein>
    <recommendedName>
        <fullName evidence="12">RING-type domain-containing protein</fullName>
    </recommendedName>
</protein>
<dbReference type="GO" id="GO:0008270">
    <property type="term" value="F:zinc ion binding"/>
    <property type="evidence" value="ECO:0007669"/>
    <property type="project" value="UniProtKB-KW"/>
</dbReference>
<dbReference type="PANTHER" id="PTHR46539:SF9">
    <property type="entry name" value="RING-H2 FINGER PROTEIN ATL56"/>
    <property type="match status" value="1"/>
</dbReference>
<evidence type="ECO:0000256" key="10">
    <source>
        <dbReference type="SAM" id="Phobius"/>
    </source>
</evidence>
<dbReference type="Pfam" id="PF13639">
    <property type="entry name" value="zf-RING_2"/>
    <property type="match status" value="1"/>
</dbReference>
<proteinExistence type="predicted"/>
<evidence type="ECO:0000256" key="1">
    <source>
        <dbReference type="ARBA" id="ARBA00004370"/>
    </source>
</evidence>
<comment type="subcellular location">
    <subcellularLocation>
        <location evidence="1">Membrane</location>
    </subcellularLocation>
</comment>
<evidence type="ECO:0000256" key="4">
    <source>
        <dbReference type="ARBA" id="ARBA00022771"/>
    </source>
</evidence>
<feature type="transmembrane region" description="Helical" evidence="10">
    <location>
        <begin position="297"/>
        <end position="317"/>
    </location>
</feature>
<keyword evidence="7 10" id="KW-0472">Membrane</keyword>
<dbReference type="AlphaFoldDB" id="A0A8S1SMP5"/>
<evidence type="ECO:0000256" key="9">
    <source>
        <dbReference type="PROSITE-ProRule" id="PRU00175"/>
    </source>
</evidence>
<dbReference type="PANTHER" id="PTHR46539">
    <property type="entry name" value="E3 UBIQUITIN-PROTEIN LIGASE ATL42"/>
    <property type="match status" value="1"/>
</dbReference>
<gene>
    <name evidence="13" type="ORF">POCTA_138.1.T0110482</name>
</gene>
<evidence type="ECO:0000313" key="13">
    <source>
        <dbReference type="EMBL" id="CAD8140539.1"/>
    </source>
</evidence>